<evidence type="ECO:0000313" key="8">
    <source>
        <dbReference type="Proteomes" id="UP001432027"/>
    </source>
</evidence>
<dbReference type="SMART" id="SM00184">
    <property type="entry name" value="RING"/>
    <property type="match status" value="1"/>
</dbReference>
<organism evidence="7 8">
    <name type="scientific">Pristionchus entomophagus</name>
    <dbReference type="NCBI Taxonomy" id="358040"/>
    <lineage>
        <taxon>Eukaryota</taxon>
        <taxon>Metazoa</taxon>
        <taxon>Ecdysozoa</taxon>
        <taxon>Nematoda</taxon>
        <taxon>Chromadorea</taxon>
        <taxon>Rhabditida</taxon>
        <taxon>Rhabditina</taxon>
        <taxon>Diplogasteromorpha</taxon>
        <taxon>Diplogasteroidea</taxon>
        <taxon>Neodiplogasteridae</taxon>
        <taxon>Pristionchus</taxon>
    </lineage>
</organism>
<dbReference type="GO" id="GO:0008270">
    <property type="term" value="F:zinc ion binding"/>
    <property type="evidence" value="ECO:0007669"/>
    <property type="project" value="UniProtKB-KW"/>
</dbReference>
<evidence type="ECO:0000256" key="2">
    <source>
        <dbReference type="ARBA" id="ARBA00022771"/>
    </source>
</evidence>
<proteinExistence type="predicted"/>
<name>A0AAV5T9K0_9BILA</name>
<dbReference type="PANTHER" id="PTHR46858">
    <property type="entry name" value="OS05G0521000 PROTEIN"/>
    <property type="match status" value="1"/>
</dbReference>
<keyword evidence="2 4" id="KW-0863">Zinc-finger</keyword>
<evidence type="ECO:0000256" key="5">
    <source>
        <dbReference type="SAM" id="MobiDB-lite"/>
    </source>
</evidence>
<accession>A0AAV5T9K0</accession>
<dbReference type="EMBL" id="BTSX01000003">
    <property type="protein sequence ID" value="GMS88326.1"/>
    <property type="molecule type" value="Genomic_DNA"/>
</dbReference>
<keyword evidence="3" id="KW-0862">Zinc</keyword>
<dbReference type="PROSITE" id="PS50089">
    <property type="entry name" value="ZF_RING_2"/>
    <property type="match status" value="1"/>
</dbReference>
<dbReference type="GO" id="GO:0061630">
    <property type="term" value="F:ubiquitin protein ligase activity"/>
    <property type="evidence" value="ECO:0007669"/>
    <property type="project" value="TreeGrafter"/>
</dbReference>
<evidence type="ECO:0000256" key="3">
    <source>
        <dbReference type="ARBA" id="ARBA00022833"/>
    </source>
</evidence>
<reference evidence="7" key="1">
    <citation type="submission" date="2023-10" db="EMBL/GenBank/DDBJ databases">
        <title>Genome assembly of Pristionchus species.</title>
        <authorList>
            <person name="Yoshida K."/>
            <person name="Sommer R.J."/>
        </authorList>
    </citation>
    <scope>NUCLEOTIDE SEQUENCE</scope>
    <source>
        <strain evidence="7">RS0144</strain>
    </source>
</reference>
<protein>
    <recommendedName>
        <fullName evidence="6">RING-type domain-containing protein</fullName>
    </recommendedName>
</protein>
<evidence type="ECO:0000256" key="4">
    <source>
        <dbReference type="PROSITE-ProRule" id="PRU00175"/>
    </source>
</evidence>
<gene>
    <name evidence="7" type="ORF">PENTCL1PPCAC_10501</name>
</gene>
<evidence type="ECO:0000313" key="7">
    <source>
        <dbReference type="EMBL" id="GMS88326.1"/>
    </source>
</evidence>
<feature type="region of interest" description="Disordered" evidence="5">
    <location>
        <begin position="1"/>
        <end position="75"/>
    </location>
</feature>
<dbReference type="SUPFAM" id="SSF57850">
    <property type="entry name" value="RING/U-box"/>
    <property type="match status" value="1"/>
</dbReference>
<dbReference type="GO" id="GO:0016567">
    <property type="term" value="P:protein ubiquitination"/>
    <property type="evidence" value="ECO:0007669"/>
    <property type="project" value="TreeGrafter"/>
</dbReference>
<sequence length="127" mass="13671">MAAPRRVSWAPMTPTTRASSRQMTSTTSAATAQNQTSSSTASSISQRTSVSRRQMTSATSKAKKPTTSPPRDSDDCTICMEATVNAVIINCGHMGMCYECAVKIKVSGKGCPICREPMKDVIKTFKR</sequence>
<dbReference type="InterPro" id="IPR013083">
    <property type="entry name" value="Znf_RING/FYVE/PHD"/>
</dbReference>
<feature type="compositionally biased region" description="Low complexity" evidence="5">
    <location>
        <begin position="15"/>
        <end position="70"/>
    </location>
</feature>
<dbReference type="Gene3D" id="3.30.40.10">
    <property type="entry name" value="Zinc/RING finger domain, C3HC4 (zinc finger)"/>
    <property type="match status" value="1"/>
</dbReference>
<evidence type="ECO:0000259" key="6">
    <source>
        <dbReference type="PROSITE" id="PS50089"/>
    </source>
</evidence>
<dbReference type="PANTHER" id="PTHR46858:SF5">
    <property type="entry name" value="E3 UBIQUITIN-PROTEIN LIGASE APD1-RELATED"/>
    <property type="match status" value="1"/>
</dbReference>
<dbReference type="InterPro" id="IPR001841">
    <property type="entry name" value="Znf_RING"/>
</dbReference>
<comment type="caution">
    <text evidence="7">The sequence shown here is derived from an EMBL/GenBank/DDBJ whole genome shotgun (WGS) entry which is preliminary data.</text>
</comment>
<feature type="domain" description="RING-type" evidence="6">
    <location>
        <begin position="76"/>
        <end position="115"/>
    </location>
</feature>
<dbReference type="Proteomes" id="UP001432027">
    <property type="component" value="Unassembled WGS sequence"/>
</dbReference>
<evidence type="ECO:0000256" key="1">
    <source>
        <dbReference type="ARBA" id="ARBA00022723"/>
    </source>
</evidence>
<keyword evidence="8" id="KW-1185">Reference proteome</keyword>
<dbReference type="Pfam" id="PF13920">
    <property type="entry name" value="zf-C3HC4_3"/>
    <property type="match status" value="1"/>
</dbReference>
<dbReference type="AlphaFoldDB" id="A0AAV5T9K0"/>
<keyword evidence="1" id="KW-0479">Metal-binding</keyword>